<accession>A0A643CIT0</accession>
<dbReference type="GO" id="GO:0004300">
    <property type="term" value="F:enoyl-CoA hydratase activity"/>
    <property type="evidence" value="ECO:0007669"/>
    <property type="project" value="TreeGrafter"/>
</dbReference>
<dbReference type="PANTHER" id="PTHR43612:SF3">
    <property type="entry name" value="TRIFUNCTIONAL ENZYME SUBUNIT ALPHA, MITOCHONDRIAL"/>
    <property type="match status" value="1"/>
</dbReference>
<dbReference type="GO" id="GO:0016509">
    <property type="term" value="F:long-chain (3S)-3-hydroxyacyl-CoA dehydrogenase (NAD+) activity"/>
    <property type="evidence" value="ECO:0007669"/>
    <property type="project" value="TreeGrafter"/>
</dbReference>
<dbReference type="Proteomes" id="UP000437017">
    <property type="component" value="Unassembled WGS sequence"/>
</dbReference>
<sequence length="135" mass="14420">VNTLGQELHSEFIEVMNEVWSSNQIRSAVLISSKPGCFIAGADLNMLTACTTPQEVTQISQEAQKMFEKVEKSTKPIVAAINGSCLGGGLELAISCQYRIATKDKKTVLGSPEVLLGILPGAGGTQRLPKMLDDL</sequence>
<dbReference type="InterPro" id="IPR001753">
    <property type="entry name" value="Enoyl-CoA_hydra/iso"/>
</dbReference>
<comment type="caution">
    <text evidence="2">The sequence shown here is derived from an EMBL/GenBank/DDBJ whole genome shotgun (WGS) entry which is preliminary data.</text>
</comment>
<dbReference type="Pfam" id="PF00378">
    <property type="entry name" value="ECH_1"/>
    <property type="match status" value="1"/>
</dbReference>
<feature type="non-terminal residue" evidence="2">
    <location>
        <position position="1"/>
    </location>
</feature>
<comment type="similarity">
    <text evidence="1">Belongs to the enoyl-CoA hydratase/isomerase family.</text>
</comment>
<organism evidence="2 3">
    <name type="scientific">Balaenoptera physalus</name>
    <name type="common">Fin whale</name>
    <name type="synonym">Balaena physalus</name>
    <dbReference type="NCBI Taxonomy" id="9770"/>
    <lineage>
        <taxon>Eukaryota</taxon>
        <taxon>Metazoa</taxon>
        <taxon>Chordata</taxon>
        <taxon>Craniata</taxon>
        <taxon>Vertebrata</taxon>
        <taxon>Euteleostomi</taxon>
        <taxon>Mammalia</taxon>
        <taxon>Eutheria</taxon>
        <taxon>Laurasiatheria</taxon>
        <taxon>Artiodactyla</taxon>
        <taxon>Whippomorpha</taxon>
        <taxon>Cetacea</taxon>
        <taxon>Mysticeti</taxon>
        <taxon>Balaenopteridae</taxon>
        <taxon>Balaenoptera</taxon>
    </lineage>
</organism>
<protein>
    <recommendedName>
        <fullName evidence="4">3-hydroxyacyl-CoA dehydrogenase NAD binding domain-containing protein</fullName>
    </recommendedName>
</protein>
<evidence type="ECO:0000313" key="2">
    <source>
        <dbReference type="EMBL" id="KAB0399828.1"/>
    </source>
</evidence>
<dbReference type="Gene3D" id="3.90.226.10">
    <property type="entry name" value="2-enoyl-CoA Hydratase, Chain A, domain 1"/>
    <property type="match status" value="1"/>
</dbReference>
<reference evidence="2 3" key="1">
    <citation type="journal article" date="2019" name="PLoS ONE">
        <title>Genomic analyses reveal an absence of contemporary introgressive admixture between fin whales and blue whales, despite known hybrids.</title>
        <authorList>
            <person name="Westbury M.V."/>
            <person name="Petersen B."/>
            <person name="Lorenzen E.D."/>
        </authorList>
    </citation>
    <scope>NUCLEOTIDE SEQUENCE [LARGE SCALE GENOMIC DNA]</scope>
    <source>
        <strain evidence="2">FinWhale-01</strain>
    </source>
</reference>
<dbReference type="PANTHER" id="PTHR43612">
    <property type="entry name" value="TRIFUNCTIONAL ENZYME SUBUNIT ALPHA"/>
    <property type="match status" value="1"/>
</dbReference>
<evidence type="ECO:0008006" key="4">
    <source>
        <dbReference type="Google" id="ProtNLM"/>
    </source>
</evidence>
<evidence type="ECO:0000256" key="1">
    <source>
        <dbReference type="RuleBase" id="RU003707"/>
    </source>
</evidence>
<dbReference type="GO" id="GO:0006635">
    <property type="term" value="P:fatty acid beta-oxidation"/>
    <property type="evidence" value="ECO:0007669"/>
    <property type="project" value="TreeGrafter"/>
</dbReference>
<proteinExistence type="inferred from homology"/>
<gene>
    <name evidence="2" type="ORF">E2I00_013760</name>
</gene>
<dbReference type="AlphaFoldDB" id="A0A643CIT0"/>
<dbReference type="SUPFAM" id="SSF52096">
    <property type="entry name" value="ClpP/crotonase"/>
    <property type="match status" value="1"/>
</dbReference>
<dbReference type="InterPro" id="IPR018376">
    <property type="entry name" value="Enoyl-CoA_hyd/isom_CS"/>
</dbReference>
<keyword evidence="3" id="KW-1185">Reference proteome</keyword>
<dbReference type="CDD" id="cd06558">
    <property type="entry name" value="crotonase-like"/>
    <property type="match status" value="1"/>
</dbReference>
<name>A0A643CIT0_BALPH</name>
<evidence type="ECO:0000313" key="3">
    <source>
        <dbReference type="Proteomes" id="UP000437017"/>
    </source>
</evidence>
<dbReference type="GO" id="GO:0016507">
    <property type="term" value="C:mitochondrial fatty acid beta-oxidation multienzyme complex"/>
    <property type="evidence" value="ECO:0007669"/>
    <property type="project" value="TreeGrafter"/>
</dbReference>
<dbReference type="InterPro" id="IPR029045">
    <property type="entry name" value="ClpP/crotonase-like_dom_sf"/>
</dbReference>
<dbReference type="EMBL" id="SGJD01001451">
    <property type="protein sequence ID" value="KAB0399828.1"/>
    <property type="molecule type" value="Genomic_DNA"/>
</dbReference>
<dbReference type="OrthoDB" id="10004768at2759"/>
<dbReference type="PROSITE" id="PS00166">
    <property type="entry name" value="ENOYL_COA_HYDRATASE"/>
    <property type="match status" value="1"/>
</dbReference>
<dbReference type="InterPro" id="IPR050136">
    <property type="entry name" value="FA_oxidation_alpha_subunit"/>
</dbReference>